<protein>
    <recommendedName>
        <fullName evidence="3">Methyltransferase FkbM domain-containing protein</fullName>
    </recommendedName>
</protein>
<dbReference type="SUPFAM" id="SSF53335">
    <property type="entry name" value="S-adenosyl-L-methionine-dependent methyltransferases"/>
    <property type="match status" value="1"/>
</dbReference>
<dbReference type="InterPro" id="IPR029063">
    <property type="entry name" value="SAM-dependent_MTases_sf"/>
</dbReference>
<evidence type="ECO:0000313" key="1">
    <source>
        <dbReference type="EMBL" id="CQR53541.1"/>
    </source>
</evidence>
<dbReference type="Proteomes" id="UP000198902">
    <property type="component" value="Unassembled WGS sequence"/>
</dbReference>
<gene>
    <name evidence="1" type="ORF">BN996_03664</name>
</gene>
<accession>A0A0D6JX51</accession>
<name>A0A0D6JX51_9EURY</name>
<reference evidence="2" key="1">
    <citation type="submission" date="2015-03" db="EMBL/GenBank/DDBJ databases">
        <authorList>
            <person name="Urmite Genomes"/>
        </authorList>
    </citation>
    <scope>NUCLEOTIDE SEQUENCE [LARGE SCALE GENOMIC DNA]</scope>
    <source>
        <strain evidence="2">Arc-Hr</strain>
    </source>
</reference>
<dbReference type="EMBL" id="CSTE01000006">
    <property type="protein sequence ID" value="CQR53541.1"/>
    <property type="molecule type" value="Genomic_DNA"/>
</dbReference>
<evidence type="ECO:0000313" key="2">
    <source>
        <dbReference type="Proteomes" id="UP000198902"/>
    </source>
</evidence>
<dbReference type="AlphaFoldDB" id="A0A0D6JX51"/>
<dbReference type="Gene3D" id="3.40.50.150">
    <property type="entry name" value="Vaccinia Virus protein VP39"/>
    <property type="match status" value="1"/>
</dbReference>
<dbReference type="RefSeq" id="WP_089781423.1">
    <property type="nucleotide sequence ID" value="NZ_CABLRR010000006.1"/>
</dbReference>
<dbReference type="OrthoDB" id="308318at2157"/>
<keyword evidence="2" id="KW-1185">Reference proteome</keyword>
<evidence type="ECO:0008006" key="3">
    <source>
        <dbReference type="Google" id="ProtNLM"/>
    </source>
</evidence>
<organism evidence="1 2">
    <name type="scientific">Haloferax massiliensis</name>
    <dbReference type="NCBI Taxonomy" id="1476858"/>
    <lineage>
        <taxon>Archaea</taxon>
        <taxon>Methanobacteriati</taxon>
        <taxon>Methanobacteriota</taxon>
        <taxon>Stenosarchaea group</taxon>
        <taxon>Halobacteria</taxon>
        <taxon>Halobacteriales</taxon>
        <taxon>Haloferacaceae</taxon>
        <taxon>Haloferax</taxon>
    </lineage>
</organism>
<proteinExistence type="predicted"/>
<sequence length="243" mass="26153">MNADIPAIIYQQLTAPFRPLGRNATLNGVRVESRTIWTDEVLPDAVTKFVVNDEPAYEYQYVRGLSDVCSAGSEVTLIGGGEGVSTVSAAEMVGPDGFVTTYEGGEDQVRAGRRTLQLNDVQNARIRHAVVGDDVSLRSNKGNADVVPVSDVAESDVLGIDADGAEFSILRSLAGTGQPPERLVVEHHAVRNDGEVVVEFDRDEVVSLLETAGYEVTKEYCDARGANYGKDAEIILVCEHNTV</sequence>